<feature type="transmembrane region" description="Helical" evidence="1">
    <location>
        <begin position="258"/>
        <end position="279"/>
    </location>
</feature>
<evidence type="ECO:0000256" key="1">
    <source>
        <dbReference type="SAM" id="Phobius"/>
    </source>
</evidence>
<evidence type="ECO:0000313" key="3">
    <source>
        <dbReference type="EMBL" id="KKQ36783.1"/>
    </source>
</evidence>
<dbReference type="InterPro" id="IPR025840">
    <property type="entry name" value="7TM_transglut"/>
</dbReference>
<gene>
    <name evidence="3" type="ORF">US53_C0037G0006</name>
</gene>
<feature type="transmembrane region" description="Helical" evidence="1">
    <location>
        <begin position="202"/>
        <end position="222"/>
    </location>
</feature>
<organism evidence="3 4">
    <name type="scientific">Candidatus Woesebacteria bacterium GW2011_GWA1_37_7</name>
    <dbReference type="NCBI Taxonomy" id="1618545"/>
    <lineage>
        <taxon>Bacteria</taxon>
        <taxon>Candidatus Woeseibacteriota</taxon>
    </lineage>
</organism>
<feature type="transmembrane region" description="Helical" evidence="1">
    <location>
        <begin position="126"/>
        <end position="146"/>
    </location>
</feature>
<feature type="domain" description="7 transmembrane helices usually fused to an inactive transglutaminase" evidence="2">
    <location>
        <begin position="128"/>
        <end position="320"/>
    </location>
</feature>
<keyword evidence="1" id="KW-1133">Transmembrane helix</keyword>
<sequence>MNFLNAVMLSSFRGNPVLQSGKDVIGLIFSVVILLFTPILSGDNLYAQKSATSSSAILVNENPDATESAEIVTPPVRADITQKTEESADPFKKLLVEQKLDSIWPYNPVKYAIRNAVNAGVPPNTIVLLLLLPGVAALIAAARHIVGIRGFGIFLPAALAVSFVATGPVIGIGLFLVIVIASTLTRIAIRRIKIKLQYLPRMSLMLLMAVIGVLGVLFLAPVIKHPDITNVSIFPVLVLVLLAEDFSRVQLGKSARIAVNMTSESLILALLSYFFLTFPRVQKFALLNPEWMLIGILLVNLLMGKYAGLRLFEYLRFRKLLKN</sequence>
<proteinExistence type="predicted"/>
<accession>A0A0G0H0N5</accession>
<feature type="transmembrane region" description="Helical" evidence="1">
    <location>
        <begin position="152"/>
        <end position="181"/>
    </location>
</feature>
<comment type="caution">
    <text evidence="3">The sequence shown here is derived from an EMBL/GenBank/DDBJ whole genome shotgun (WGS) entry which is preliminary data.</text>
</comment>
<feature type="transmembrane region" description="Helical" evidence="1">
    <location>
        <begin position="291"/>
        <end position="312"/>
    </location>
</feature>
<dbReference type="EMBL" id="LBTI01000037">
    <property type="protein sequence ID" value="KKQ36783.1"/>
    <property type="molecule type" value="Genomic_DNA"/>
</dbReference>
<dbReference type="AlphaFoldDB" id="A0A0G0H0N5"/>
<protein>
    <recommendedName>
        <fullName evidence="2">7 transmembrane helices usually fused to an inactive transglutaminase domain-containing protein</fullName>
    </recommendedName>
</protein>
<dbReference type="STRING" id="1618545.US53_C0037G0006"/>
<dbReference type="Pfam" id="PF14402">
    <property type="entry name" value="7TM_transglut"/>
    <property type="match status" value="1"/>
</dbReference>
<keyword evidence="1" id="KW-0472">Membrane</keyword>
<feature type="transmembrane region" description="Helical" evidence="1">
    <location>
        <begin position="228"/>
        <end position="246"/>
    </location>
</feature>
<keyword evidence="1" id="KW-0812">Transmembrane</keyword>
<evidence type="ECO:0000313" key="4">
    <source>
        <dbReference type="Proteomes" id="UP000034591"/>
    </source>
</evidence>
<feature type="transmembrane region" description="Helical" evidence="1">
    <location>
        <begin position="24"/>
        <end position="41"/>
    </location>
</feature>
<evidence type="ECO:0000259" key="2">
    <source>
        <dbReference type="Pfam" id="PF14402"/>
    </source>
</evidence>
<dbReference type="Proteomes" id="UP000034591">
    <property type="component" value="Unassembled WGS sequence"/>
</dbReference>
<name>A0A0G0H0N5_9BACT</name>
<reference evidence="3 4" key="1">
    <citation type="journal article" date="2015" name="Nature">
        <title>rRNA introns, odd ribosomes, and small enigmatic genomes across a large radiation of phyla.</title>
        <authorList>
            <person name="Brown C.T."/>
            <person name="Hug L.A."/>
            <person name="Thomas B.C."/>
            <person name="Sharon I."/>
            <person name="Castelle C.J."/>
            <person name="Singh A."/>
            <person name="Wilkins M.J."/>
            <person name="Williams K.H."/>
            <person name="Banfield J.F."/>
        </authorList>
    </citation>
    <scope>NUCLEOTIDE SEQUENCE [LARGE SCALE GENOMIC DNA]</scope>
</reference>